<dbReference type="InterPro" id="IPR015943">
    <property type="entry name" value="WD40/YVTN_repeat-like_dom_sf"/>
</dbReference>
<dbReference type="STRING" id="148818.A0A4Q9KWT3"/>
<dbReference type="InterPro" id="IPR001680">
    <property type="entry name" value="WD40_rpt"/>
</dbReference>
<dbReference type="PROSITE" id="PS50082">
    <property type="entry name" value="WD_REPEATS_2"/>
    <property type="match status" value="3"/>
</dbReference>
<dbReference type="SMART" id="SM00320">
    <property type="entry name" value="WD40"/>
    <property type="match status" value="6"/>
</dbReference>
<evidence type="ECO:0000256" key="2">
    <source>
        <dbReference type="ARBA" id="ARBA00022737"/>
    </source>
</evidence>
<name>A0A4Q9KWT3_9MICR</name>
<reference evidence="4 5" key="1">
    <citation type="submission" date="2017-12" db="EMBL/GenBank/DDBJ databases">
        <authorList>
            <person name="Pombert J.-F."/>
            <person name="Haag K.L."/>
            <person name="Ebert D."/>
        </authorList>
    </citation>
    <scope>NUCLEOTIDE SEQUENCE [LARGE SCALE GENOMIC DNA]</scope>
    <source>
        <strain evidence="4">BE-OM-2</strain>
    </source>
</reference>
<proteinExistence type="predicted"/>
<comment type="caution">
    <text evidence="4">The sequence shown here is derived from an EMBL/GenBank/DDBJ whole genome shotgun (WGS) entry which is preliminary data.</text>
</comment>
<dbReference type="PANTHER" id="PTHR22847">
    <property type="entry name" value="WD40 REPEAT PROTEIN"/>
    <property type="match status" value="1"/>
</dbReference>
<dbReference type="InterPro" id="IPR020472">
    <property type="entry name" value="WD40_PAC1"/>
</dbReference>
<feature type="repeat" description="WD" evidence="3">
    <location>
        <begin position="232"/>
        <end position="264"/>
    </location>
</feature>
<keyword evidence="1 3" id="KW-0853">WD repeat</keyword>
<dbReference type="PANTHER" id="PTHR22847:SF637">
    <property type="entry name" value="WD REPEAT DOMAIN 5B"/>
    <property type="match status" value="1"/>
</dbReference>
<dbReference type="VEuPathDB" id="MicrosporidiaDB:CWI36_2103p0010"/>
<feature type="repeat" description="WD" evidence="3">
    <location>
        <begin position="271"/>
        <end position="305"/>
    </location>
</feature>
<accession>A0A4Q9KWT3</accession>
<dbReference type="Pfam" id="PF00400">
    <property type="entry name" value="WD40"/>
    <property type="match status" value="4"/>
</dbReference>
<dbReference type="Proteomes" id="UP000291404">
    <property type="component" value="Unassembled WGS sequence"/>
</dbReference>
<evidence type="ECO:0000313" key="4">
    <source>
        <dbReference type="EMBL" id="TBT99095.1"/>
    </source>
</evidence>
<gene>
    <name evidence="4" type="ORF">CWI36_2103p0010</name>
</gene>
<dbReference type="PRINTS" id="PR00320">
    <property type="entry name" value="GPROTEINBRPT"/>
</dbReference>
<keyword evidence="2" id="KW-0677">Repeat</keyword>
<feature type="non-terminal residue" evidence="4">
    <location>
        <position position="1"/>
    </location>
</feature>
<dbReference type="AlphaFoldDB" id="A0A4Q9KWT3"/>
<dbReference type="GO" id="GO:1990234">
    <property type="term" value="C:transferase complex"/>
    <property type="evidence" value="ECO:0007669"/>
    <property type="project" value="UniProtKB-ARBA"/>
</dbReference>
<dbReference type="PROSITE" id="PS50294">
    <property type="entry name" value="WD_REPEATS_REGION"/>
    <property type="match status" value="2"/>
</dbReference>
<dbReference type="InterPro" id="IPR036322">
    <property type="entry name" value="WD40_repeat_dom_sf"/>
</dbReference>
<feature type="repeat" description="WD" evidence="3">
    <location>
        <begin position="310"/>
        <end position="344"/>
    </location>
</feature>
<evidence type="ECO:0000313" key="5">
    <source>
        <dbReference type="Proteomes" id="UP000291404"/>
    </source>
</evidence>
<dbReference type="EMBL" id="PITI01002103">
    <property type="protein sequence ID" value="TBT99095.1"/>
    <property type="molecule type" value="Genomic_DNA"/>
</dbReference>
<dbReference type="SUPFAM" id="SSF50978">
    <property type="entry name" value="WD40 repeat-like"/>
    <property type="match status" value="1"/>
</dbReference>
<protein>
    <submittedName>
        <fullName evidence="4">Uncharacterized protein</fullName>
    </submittedName>
</protein>
<evidence type="ECO:0000256" key="1">
    <source>
        <dbReference type="ARBA" id="ARBA00022574"/>
    </source>
</evidence>
<keyword evidence="5" id="KW-1185">Reference proteome</keyword>
<dbReference type="Gene3D" id="2.130.10.10">
    <property type="entry name" value="YVTN repeat-like/Quinoprotein amine dehydrogenase"/>
    <property type="match status" value="2"/>
</dbReference>
<dbReference type="PROSITE" id="PS00678">
    <property type="entry name" value="WD_REPEATS_1"/>
    <property type="match status" value="2"/>
</dbReference>
<evidence type="ECO:0000256" key="3">
    <source>
        <dbReference type="PROSITE-ProRule" id="PRU00221"/>
    </source>
</evidence>
<dbReference type="VEuPathDB" id="MicrosporidiaDB:CWI39_3576p0010"/>
<dbReference type="InterPro" id="IPR019775">
    <property type="entry name" value="WD40_repeat_CS"/>
</dbReference>
<organism evidence="4 5">
    <name type="scientific">Hamiltosporidium magnivora</name>
    <dbReference type="NCBI Taxonomy" id="148818"/>
    <lineage>
        <taxon>Eukaryota</taxon>
        <taxon>Fungi</taxon>
        <taxon>Fungi incertae sedis</taxon>
        <taxon>Microsporidia</taxon>
        <taxon>Dubosqiidae</taxon>
        <taxon>Hamiltosporidium</taxon>
    </lineage>
</organism>
<sequence length="384" mass="43409">NNSTNEQQGVNICTYEQHPLNNSTNNYHPLNNSTNNYHPLNNSTNNYHPFTTCTTHSEVTSLCWVDKDILCCGTYKGEVRIYGLKDDKQHNHNNIDNMMDRMDNMMDNNTNTNTILNTNTNNPILNTNTNNTNNTNSTNSITNTVEGVIYKSYFFHKGPVFSIKEKEGIIITGCYDGRVGMIDIKGDYYKYFKVHTNSVFDLDFLDNERVVSCSSDYNISVINTRKGCWNIIKGHEGEVNSICCKGGVILSSSDDKSVRLWDVDRDKSCIFKGHLKAVYNSKWVEEDIGSCSGDGSVRIWDVEKGCCKDIYSHNKGVLNIEWCGDKRVLASGCVEGRVIFWDLRVGKVGEFKMGKSVQDMSFNGDLLCLCCSESEPVILNLRRL</sequence>